<dbReference type="Proteomes" id="UP000027586">
    <property type="component" value="Unassembled WGS sequence"/>
</dbReference>
<dbReference type="VEuPathDB" id="FungiDB:LCOR_02829.1"/>
<sequence length="167" mass="19327">MGGYNVGFTMSDGNSVPVQIHEMSNSMHYLEVDHIELETWYDGSLDHTDQFHSFKNCTFHYDAFMNRAVQCSRDNGRRAYCPEVAHLELENWLRVALGYADQPCCNKDTMVHYDNDNYEWERPTMNGGNINPKPAYTEVSLSVNRYGQRKGIQILAKMIEMWLCKGV</sequence>
<evidence type="ECO:0000313" key="1">
    <source>
        <dbReference type="EMBL" id="CDH51187.1"/>
    </source>
</evidence>
<reference evidence="1" key="1">
    <citation type="submission" date="2013-08" db="EMBL/GenBank/DDBJ databases">
        <title>Gene expansion shapes genome architecture in the human pathogen Lichtheimia corymbifera: an evolutionary genomics analysis in the ancient terrestrial Mucorales (Mucoromycotina).</title>
        <authorList>
            <person name="Schwartze V.U."/>
            <person name="Winter S."/>
            <person name="Shelest E."/>
            <person name="Marcet-Houben M."/>
            <person name="Horn F."/>
            <person name="Wehner S."/>
            <person name="Hoffmann K."/>
            <person name="Riege K."/>
            <person name="Sammeth M."/>
            <person name="Nowrousian M."/>
            <person name="Valiante V."/>
            <person name="Linde J."/>
            <person name="Jacobsen I.D."/>
            <person name="Marz M."/>
            <person name="Brakhage A.A."/>
            <person name="Gabaldon T."/>
            <person name="Bocker S."/>
            <person name="Voigt K."/>
        </authorList>
    </citation>
    <scope>NUCLEOTIDE SEQUENCE [LARGE SCALE GENOMIC DNA]</scope>
    <source>
        <strain evidence="1">FSU 9682</strain>
    </source>
</reference>
<proteinExistence type="predicted"/>
<protein>
    <submittedName>
        <fullName evidence="1">Uncharacterized protein</fullName>
    </submittedName>
</protein>
<organism evidence="1 2">
    <name type="scientific">Lichtheimia corymbifera JMRC:FSU:9682</name>
    <dbReference type="NCBI Taxonomy" id="1263082"/>
    <lineage>
        <taxon>Eukaryota</taxon>
        <taxon>Fungi</taxon>
        <taxon>Fungi incertae sedis</taxon>
        <taxon>Mucoromycota</taxon>
        <taxon>Mucoromycotina</taxon>
        <taxon>Mucoromycetes</taxon>
        <taxon>Mucorales</taxon>
        <taxon>Lichtheimiaceae</taxon>
        <taxon>Lichtheimia</taxon>
    </lineage>
</organism>
<gene>
    <name evidence="1" type="ORF">LCOR_02829.1</name>
</gene>
<keyword evidence="2" id="KW-1185">Reference proteome</keyword>
<name>A0A068RNH5_9FUNG</name>
<accession>A0A068RNH5</accession>
<evidence type="ECO:0000313" key="2">
    <source>
        <dbReference type="Proteomes" id="UP000027586"/>
    </source>
</evidence>
<comment type="caution">
    <text evidence="1">The sequence shown here is derived from an EMBL/GenBank/DDBJ whole genome shotgun (WGS) entry which is preliminary data.</text>
</comment>
<dbReference type="AlphaFoldDB" id="A0A068RNH5"/>
<dbReference type="EMBL" id="CBTN010000008">
    <property type="protein sequence ID" value="CDH51187.1"/>
    <property type="molecule type" value="Genomic_DNA"/>
</dbReference>